<protein>
    <submittedName>
        <fullName evidence="4">Nicotinamidase-related amidase</fullName>
    </submittedName>
</protein>
<evidence type="ECO:0000313" key="5">
    <source>
        <dbReference type="Proteomes" id="UP000183461"/>
    </source>
</evidence>
<dbReference type="InterPro" id="IPR036380">
    <property type="entry name" value="Isochorismatase-like_sf"/>
</dbReference>
<dbReference type="Gene3D" id="3.40.50.850">
    <property type="entry name" value="Isochorismatase-like"/>
    <property type="match status" value="1"/>
</dbReference>
<proteinExistence type="inferred from homology"/>
<evidence type="ECO:0000259" key="3">
    <source>
        <dbReference type="Pfam" id="PF00857"/>
    </source>
</evidence>
<dbReference type="InterPro" id="IPR000868">
    <property type="entry name" value="Isochorismatase-like_dom"/>
</dbReference>
<feature type="domain" description="Isochorismatase-like" evidence="3">
    <location>
        <begin position="5"/>
        <end position="168"/>
    </location>
</feature>
<evidence type="ECO:0000256" key="2">
    <source>
        <dbReference type="ARBA" id="ARBA00022801"/>
    </source>
</evidence>
<organism evidence="4 5">
    <name type="scientific">Ruminococcus flavefaciens</name>
    <dbReference type="NCBI Taxonomy" id="1265"/>
    <lineage>
        <taxon>Bacteria</taxon>
        <taxon>Bacillati</taxon>
        <taxon>Bacillota</taxon>
        <taxon>Clostridia</taxon>
        <taxon>Eubacteriales</taxon>
        <taxon>Oscillospiraceae</taxon>
        <taxon>Ruminococcus</taxon>
    </lineage>
</organism>
<dbReference type="Proteomes" id="UP000183461">
    <property type="component" value="Unassembled WGS sequence"/>
</dbReference>
<dbReference type="SUPFAM" id="SSF52499">
    <property type="entry name" value="Isochorismatase-like hydrolases"/>
    <property type="match status" value="1"/>
</dbReference>
<comment type="similarity">
    <text evidence="1">Belongs to the isochorismatase family.</text>
</comment>
<dbReference type="CDD" id="cd00431">
    <property type="entry name" value="cysteine_hydrolases"/>
    <property type="match status" value="1"/>
</dbReference>
<reference evidence="4 5" key="1">
    <citation type="submission" date="2016-11" db="EMBL/GenBank/DDBJ databases">
        <authorList>
            <person name="Jaros S."/>
            <person name="Januszkiewicz K."/>
            <person name="Wedrychowicz H."/>
        </authorList>
    </citation>
    <scope>NUCLEOTIDE SEQUENCE [LARGE SCALE GENOMIC DNA]</scope>
    <source>
        <strain evidence="4 5">YL228</strain>
    </source>
</reference>
<dbReference type="PANTHER" id="PTHR43540">
    <property type="entry name" value="PEROXYUREIDOACRYLATE/UREIDOACRYLATE AMIDOHYDROLASE-RELATED"/>
    <property type="match status" value="1"/>
</dbReference>
<dbReference type="GO" id="GO:0016787">
    <property type="term" value="F:hydrolase activity"/>
    <property type="evidence" value="ECO:0007669"/>
    <property type="project" value="UniProtKB-KW"/>
</dbReference>
<dbReference type="AlphaFoldDB" id="A0A1K1LK88"/>
<dbReference type="EMBL" id="FPIP01000001">
    <property type="protein sequence ID" value="SFW11305.1"/>
    <property type="molecule type" value="Genomic_DNA"/>
</dbReference>
<evidence type="ECO:0000313" key="4">
    <source>
        <dbReference type="EMBL" id="SFW11305.1"/>
    </source>
</evidence>
<dbReference type="InterPro" id="IPR050272">
    <property type="entry name" value="Isochorismatase-like_hydrls"/>
</dbReference>
<accession>A0A1K1LK88</accession>
<dbReference type="RefSeq" id="WP_177243899.1">
    <property type="nucleotide sequence ID" value="NZ_FPIP01000001.1"/>
</dbReference>
<sequence>MSKKALIVVDMQNDYLWEQRKPMFSYDTAELVGNVNKAIHSYKDKGWDIIYISQIFPNIITNRWIIGFSIANTEGAKLYGGLDVVSDLCFDKNLPNAFTAKKFREFFNSQGYDEVVVCGLDECGCVGATALGTVKAGVRTYLLKSCTGCRYKAEKQAKQHEKLTKNGVEYI</sequence>
<name>A0A1K1LK88_RUMFL</name>
<evidence type="ECO:0000256" key="1">
    <source>
        <dbReference type="ARBA" id="ARBA00006336"/>
    </source>
</evidence>
<keyword evidence="2" id="KW-0378">Hydrolase</keyword>
<gene>
    <name evidence="4" type="ORF">SAMN02910280_0494</name>
</gene>
<dbReference type="Pfam" id="PF00857">
    <property type="entry name" value="Isochorismatase"/>
    <property type="match status" value="1"/>
</dbReference>